<evidence type="ECO:0000313" key="1">
    <source>
        <dbReference type="EMBL" id="MDT7832162.1"/>
    </source>
</evidence>
<dbReference type="EMBL" id="JAVTTO010000002">
    <property type="protein sequence ID" value="MDT7832162.1"/>
    <property type="molecule type" value="Genomic_DNA"/>
</dbReference>
<dbReference type="GO" id="GO:0032259">
    <property type="term" value="P:methylation"/>
    <property type="evidence" value="ECO:0007669"/>
    <property type="project" value="UniProtKB-KW"/>
</dbReference>
<keyword evidence="2" id="KW-1185">Reference proteome</keyword>
<protein>
    <submittedName>
        <fullName evidence="1">Class I SAM-dependent methyltransferase</fullName>
        <ecNumber evidence="1">2.1.1.-</ecNumber>
    </submittedName>
</protein>
<dbReference type="Pfam" id="PF13578">
    <property type="entry name" value="Methyltransf_24"/>
    <property type="match status" value="1"/>
</dbReference>
<gene>
    <name evidence="1" type="ORF">RQM59_07200</name>
</gene>
<dbReference type="PANTHER" id="PTHR43836">
    <property type="entry name" value="CATECHOL O-METHYLTRANSFERASE 1-RELATED"/>
    <property type="match status" value="1"/>
</dbReference>
<accession>A0ABU3LEM6</accession>
<name>A0ABU3LEM6_9FLAO</name>
<proteinExistence type="predicted"/>
<dbReference type="PANTHER" id="PTHR43836:SF2">
    <property type="entry name" value="CATECHOL O-METHYLTRANSFERASE 1-RELATED"/>
    <property type="match status" value="1"/>
</dbReference>
<dbReference type="Gene3D" id="3.40.50.150">
    <property type="entry name" value="Vaccinia Virus protein VP39"/>
    <property type="match status" value="1"/>
</dbReference>
<evidence type="ECO:0000313" key="2">
    <source>
        <dbReference type="Proteomes" id="UP001257277"/>
    </source>
</evidence>
<dbReference type="InterPro" id="IPR029063">
    <property type="entry name" value="SAM-dependent_MTases_sf"/>
</dbReference>
<keyword evidence="1" id="KW-0808">Transferase</keyword>
<sequence length="258" mass="29677">MFTKFRRYLLFFFRSTNQHGIHSPFIYDFVTKCLYSKKKFSEWSSFLANRQQLLSNNQQIEVQDFGAGSTIFKTNLRKVSDIAKIAGISKKKGKLLVKIVSYFSSKDMLEIGTSVGISTVALSLGNNEGSITTLEGCPNTASIAKSQFNQLRLKNIKLIVAPFDISLKKVTTNKTLDLIYFDGNHTKEATLRYFETCLKTVHNKSVFIFDDINWSKEMRASWEEIKQHDDVTVTVDTFFWGIAFFRKEQAKEHFIVRV</sequence>
<comment type="caution">
    <text evidence="1">The sequence shown here is derived from an EMBL/GenBank/DDBJ whole genome shotgun (WGS) entry which is preliminary data.</text>
</comment>
<dbReference type="EC" id="2.1.1.-" evidence="1"/>
<reference evidence="1 2" key="1">
    <citation type="submission" date="2023-09" db="EMBL/GenBank/DDBJ databases">
        <title>Novel taxa isolated from Blanes Bay.</title>
        <authorList>
            <person name="Rey-Velasco X."/>
            <person name="Lucena T."/>
        </authorList>
    </citation>
    <scope>NUCLEOTIDE SEQUENCE [LARGE SCALE GENOMIC DNA]</scope>
    <source>
        <strain evidence="1 2">S356</strain>
    </source>
</reference>
<dbReference type="Proteomes" id="UP001257277">
    <property type="component" value="Unassembled WGS sequence"/>
</dbReference>
<keyword evidence="1" id="KW-0489">Methyltransferase</keyword>
<dbReference type="GO" id="GO:0008168">
    <property type="term" value="F:methyltransferase activity"/>
    <property type="evidence" value="ECO:0007669"/>
    <property type="project" value="UniProtKB-KW"/>
</dbReference>
<dbReference type="RefSeq" id="WP_349241413.1">
    <property type="nucleotide sequence ID" value="NZ_JAVTTO010000002.1"/>
</dbReference>
<dbReference type="SUPFAM" id="SSF53335">
    <property type="entry name" value="S-adenosyl-L-methionine-dependent methyltransferases"/>
    <property type="match status" value="1"/>
</dbReference>
<organism evidence="1 2">
    <name type="scientific">Asprobacillus argus</name>
    <dbReference type="NCBI Taxonomy" id="3076534"/>
    <lineage>
        <taxon>Bacteria</taxon>
        <taxon>Pseudomonadati</taxon>
        <taxon>Bacteroidota</taxon>
        <taxon>Flavobacteriia</taxon>
        <taxon>Flavobacteriales</taxon>
        <taxon>Flavobacteriaceae</taxon>
        <taxon>Asprobacillus</taxon>
    </lineage>
</organism>